<evidence type="ECO:0000259" key="2">
    <source>
        <dbReference type="Pfam" id="PF08486"/>
    </source>
</evidence>
<proteinExistence type="predicted"/>
<name>A0A9J7BIH2_9BACT</name>
<sequence>MRIAGLLGWACALLAIAAAPRLIAAPARATLHVGMWTLWHDKEVHLTTGGKASLCVGGNGACRPIARPLVVRVDGADRIKLANADRTEVMGSLRLSGTITLSAHGETKTLPYPVTITASSGSLRIAVTLPVERYVEQVVASESGPADTMESLKALSIVVRSYALHESHGHAEYDVCDSTHCQLLHWNEALPRRAVAHRATLETAGETLWFHGRRALAYFNKDCGGHSAAMNEVWPKAAAIPYLSARVDRWCTGTGQQWATELTRDEVAAALAKKGLSSPGWQRLTVERRAESGRVVTVRLDGTTVAAEDFRIAVGETLGWNKIPSTWFEVSQNGDRLHVHGRGWGHGVGLCQRGAAVMGDKGRNAAEILAQYFPGAQAADESTGKPWIARAGEGFLLETLEGDDRRFLNDVARARAEASHRSGLNASAPITVRAFASISAFRDETLAPGWVAAFAEGDWIATQPLSTLAARNLLASTLRHEFLHALVEQQTGPAAPLWLREGLVELWSASDQGAAIRQRRAAFSFDTVEASLRHSDTEAQSEAAHREAAIYAAKLVDRFGRDQVLQWLRSGVPTEVLVGIAHR</sequence>
<dbReference type="Pfam" id="PF08486">
    <property type="entry name" value="SpoIID"/>
    <property type="match status" value="1"/>
</dbReference>
<dbReference type="GO" id="GO:0030435">
    <property type="term" value="P:sporulation resulting in formation of a cellular spore"/>
    <property type="evidence" value="ECO:0007669"/>
    <property type="project" value="InterPro"/>
</dbReference>
<accession>A0A9J7BIH2</accession>
<gene>
    <name evidence="3" type="ORF">MOP44_17075</name>
</gene>
<dbReference type="NCBIfam" id="TIGR02669">
    <property type="entry name" value="SpoIID_LytB"/>
    <property type="match status" value="1"/>
</dbReference>
<dbReference type="Proteomes" id="UP001059380">
    <property type="component" value="Chromosome"/>
</dbReference>
<feature type="signal peptide" evidence="1">
    <location>
        <begin position="1"/>
        <end position="24"/>
    </location>
</feature>
<dbReference type="InterPro" id="IPR013693">
    <property type="entry name" value="SpoIID/LytB_N"/>
</dbReference>
<keyword evidence="1" id="KW-0732">Signal</keyword>
<evidence type="ECO:0000256" key="1">
    <source>
        <dbReference type="SAM" id="SignalP"/>
    </source>
</evidence>
<evidence type="ECO:0000313" key="3">
    <source>
        <dbReference type="EMBL" id="UWZ82283.1"/>
    </source>
</evidence>
<dbReference type="InterPro" id="IPR013486">
    <property type="entry name" value="SpoIID/LytB"/>
</dbReference>
<protein>
    <submittedName>
        <fullName evidence="3">SpoIID/LytB domain-containing protein</fullName>
    </submittedName>
</protein>
<dbReference type="AlphaFoldDB" id="A0A9J7BIH2"/>
<organism evidence="3 4">
    <name type="scientific">Occallatibacter riparius</name>
    <dbReference type="NCBI Taxonomy" id="1002689"/>
    <lineage>
        <taxon>Bacteria</taxon>
        <taxon>Pseudomonadati</taxon>
        <taxon>Acidobacteriota</taxon>
        <taxon>Terriglobia</taxon>
        <taxon>Terriglobales</taxon>
        <taxon>Acidobacteriaceae</taxon>
        <taxon>Occallatibacter</taxon>
    </lineage>
</organism>
<reference evidence="3" key="1">
    <citation type="submission" date="2021-04" db="EMBL/GenBank/DDBJ databases">
        <title>Phylogenetic analysis of Acidobacteriaceae.</title>
        <authorList>
            <person name="Qiu L."/>
            <person name="Zhang Q."/>
        </authorList>
    </citation>
    <scope>NUCLEOTIDE SEQUENCE</scope>
    <source>
        <strain evidence="3">DSM 25168</strain>
    </source>
</reference>
<feature type="chain" id="PRO_5039902774" evidence="1">
    <location>
        <begin position="25"/>
        <end position="583"/>
    </location>
</feature>
<keyword evidence="4" id="KW-1185">Reference proteome</keyword>
<evidence type="ECO:0000313" key="4">
    <source>
        <dbReference type="Proteomes" id="UP001059380"/>
    </source>
</evidence>
<dbReference type="RefSeq" id="WP_260791452.1">
    <property type="nucleotide sequence ID" value="NZ_CP093313.1"/>
</dbReference>
<feature type="domain" description="Sporulation stage II protein D amidase enhancer LytB N-terminal" evidence="2">
    <location>
        <begin position="121"/>
        <end position="209"/>
    </location>
</feature>
<dbReference type="EMBL" id="CP093313">
    <property type="protein sequence ID" value="UWZ82283.1"/>
    <property type="molecule type" value="Genomic_DNA"/>
</dbReference>
<dbReference type="KEGG" id="orp:MOP44_17075"/>